<dbReference type="Pfam" id="PF24525">
    <property type="entry name" value="TTC3"/>
    <property type="match status" value="1"/>
</dbReference>
<proteinExistence type="evidence at transcript level"/>
<evidence type="ECO:0000256" key="4">
    <source>
        <dbReference type="SAM" id="Coils"/>
    </source>
</evidence>
<dbReference type="Gene3D" id="1.25.40.10">
    <property type="entry name" value="Tetratricopeptide repeat domain"/>
    <property type="match status" value="1"/>
</dbReference>
<reference evidence="7" key="2">
    <citation type="journal article" date="2015" name="J. Proteomics">
        <title>Sexual differences in the sialomes of the zebra tick, Rhipicephalus pulchellus.</title>
        <authorList>
            <person name="Tan A.W."/>
            <person name="Francischetti I.M."/>
            <person name="Slovak M."/>
            <person name="Kini R.M."/>
            <person name="Ribeiro J.M."/>
        </authorList>
    </citation>
    <scope>NUCLEOTIDE SEQUENCE</scope>
    <source>
        <tissue evidence="7">Salivary gland</tissue>
    </source>
</reference>
<feature type="compositionally biased region" description="Polar residues" evidence="5">
    <location>
        <begin position="1034"/>
        <end position="1046"/>
    </location>
</feature>
<feature type="region of interest" description="Disordered" evidence="5">
    <location>
        <begin position="1465"/>
        <end position="1485"/>
    </location>
</feature>
<feature type="compositionally biased region" description="Basic and acidic residues" evidence="5">
    <location>
        <begin position="703"/>
        <end position="714"/>
    </location>
</feature>
<feature type="compositionally biased region" description="Basic and acidic residues" evidence="5">
    <location>
        <begin position="336"/>
        <end position="346"/>
    </location>
</feature>
<dbReference type="InterPro" id="IPR001841">
    <property type="entry name" value="Znf_RING"/>
</dbReference>
<evidence type="ECO:0000256" key="3">
    <source>
        <dbReference type="PROSITE-ProRule" id="PRU00175"/>
    </source>
</evidence>
<feature type="compositionally biased region" description="Polar residues" evidence="5">
    <location>
        <begin position="377"/>
        <end position="390"/>
    </location>
</feature>
<feature type="compositionally biased region" description="Acidic residues" evidence="5">
    <location>
        <begin position="944"/>
        <end position="973"/>
    </location>
</feature>
<feature type="coiled-coil region" evidence="4">
    <location>
        <begin position="1137"/>
        <end position="1309"/>
    </location>
</feature>
<dbReference type="GO" id="GO:0008270">
    <property type="term" value="F:zinc ion binding"/>
    <property type="evidence" value="ECO:0007669"/>
    <property type="project" value="UniProtKB-KW"/>
</dbReference>
<feature type="region of interest" description="Disordered" evidence="5">
    <location>
        <begin position="1618"/>
        <end position="1651"/>
    </location>
</feature>
<dbReference type="PANTHER" id="PTHR17550">
    <property type="entry name" value="E3 UBIQUITIN-PROTEIN LIGASE TTC3"/>
    <property type="match status" value="1"/>
</dbReference>
<dbReference type="UniPathway" id="UPA00143"/>
<dbReference type="GO" id="GO:0016567">
    <property type="term" value="P:protein ubiquitination"/>
    <property type="evidence" value="ECO:0007669"/>
    <property type="project" value="UniProtKB-UniPathway"/>
</dbReference>
<dbReference type="EMBL" id="GACK01002795">
    <property type="protein sequence ID" value="JAA62239.1"/>
    <property type="molecule type" value="mRNA"/>
</dbReference>
<dbReference type="PROSITE" id="PS50089">
    <property type="entry name" value="ZF_RING_2"/>
    <property type="match status" value="1"/>
</dbReference>
<accession>L7MGD1</accession>
<keyword evidence="4" id="KW-0175">Coiled coil</keyword>
<dbReference type="InterPro" id="IPR043866">
    <property type="entry name" value="TTC3/DZIP3_dom"/>
</dbReference>
<keyword evidence="1 3" id="KW-0479">Metal-binding</keyword>
<feature type="region of interest" description="Disordered" evidence="5">
    <location>
        <begin position="1034"/>
        <end position="1058"/>
    </location>
</feature>
<reference evidence="7" key="1">
    <citation type="submission" date="2012-11" db="EMBL/GenBank/DDBJ databases">
        <authorList>
            <person name="Lucero-Rivera Y.E."/>
            <person name="Tovar-Ramirez D."/>
        </authorList>
    </citation>
    <scope>NUCLEOTIDE SEQUENCE</scope>
    <source>
        <tissue evidence="7">Salivary gland</tissue>
    </source>
</reference>
<sequence length="1713" mass="191867">GHSPAMWCGDWSQLPQESLRFLVSSQNSPVLEDAKSRLYTLGTREDGNSHLVRVACLGPYLFGTTFFSKDCEIWARSAGIYYHPSKLVDSNISAEIREAILVLDTLAYHVSFVLVICNLHEYGPATTIQMAEKHRGFLTDFDRETIYSTVRSMVESSDFFRLFRKKLTVTSLREEQILGCFMIALKVSLAHCNGSLDTMLTYIRQDCEQNGEGSRADELKKCGNQKYKDKAYHEACEYYTKAIAEMRYNHFLYSNRALSALQLQKYKEVELDARRVVILHPNFEKGYFKMAQVYESLKQISRAKKVLEYYTKRCSFMSLDFSREIQDLHKRLTETGEKVKNGKADTKNNQPATNKPKAKPAVPDLVSDSDSDEATPPTKQSKPPTHQTSSDTDKEMKDILKKSCEDLVVGLYKVALQGFKKVLAQKPNLTELDVVLVEYAAGCALLGMGSLEDLKNSVEYFLGIVSNHKDVVFPLAYYGVSKALIKMNRFSEALPHIEKCLSILQKGIQFSETLLWPETKTKVDNAKRPQLQKAMEEMQELCRAPPKWDAMCCYEACLLQKAIYYSDPDFKGFQQVHCASKCLVQYHPACWREYRESRNLTEKGFLGEACPTPDCCGVVVKVEAIEKDGTVGKQFVHTQLLVETAPKQKKTKKEKKLEQREQKKQQRRAAEPGTKQPTNDKEEDAALIQSSAASESTGAAVEDVPKEPSVERVKPPKVQLKTPSEPTAPPTSERAETAPPLHRDAQYVLKKDESIDEDIQVDGRAKKWRRKRNKPVRVLELEPSDYLYSEYQERIRRLAEYKSLVEEHGYWRTFCQKQKEMIPELDPENPFYIPEGLRHNEAALEAVLQHHGSGYTEESSDVNETIYQLFEDLIESKGPISIHDKLLASEVMNFPEPAQQTVARAGGLQSFLLRSLRFTFDGDMVYTARMRPRGPSLYKPDEISLPDDGSDYEEEEECDESDEEDECDEEEANEYDSSLYIETMGQAASTPLASVASGDAAPNPSAMLMKAIATCNLNPNAKAFELPIDALATGSQSGDAQPQSSTVEKRAAPAVTAPATRTDTGREVVVQKLLVALPPKQLGECLVLAVNSFRGPLSLKTLATINSGLEYCKLCNKTGVQDFGVQVEQSIEYLEERDALLEKCKELACENARIKEQLESALDYNVQMASKHTLETSKYKEKIEDLNKELQISRQTAKKSKLDSDAEIKRLQQERVKLKEENKLLKTSRNEDNMKETLDKTITEFAKLKSKSDDLEETCRVLEEASDNALERAKRAEVRILETAHKWGLERFERSKKNVQRVLKEMEGLKASLDPNSQAELARKERLADLYIIEWTKEYEQFERKVQDHITKVERGQALADLDVIDLPAKPDFEIALPKPPLLPLPRPQAPRPPFAPMQDIAMAARPKLPSFAAPTPLFSHPPGIMLPPSTAAAAAPVPKAVPPMVEIPTGPRALSSAATARPVHVGAAGAPPPGLGQHYHAGAAPVPTANGEAALGVSTQAITPPGYTATASRPAEKVANEAPGQPHRSEKLMQKLMERYPSCSREEIKAALKCVYEAKGFKGLTIADIIKCTSEVLDKTFPHARAANTQAEEEHKVPAGAPQFPVPQPKPRLVLKAMRPSQSAMSQPQPPPPVPPQQKTWTSHHEPRQSWNGRATQCSICLEDLNGQSPEIRTSCGHCFHEKCLQKWFKTDHTCPNCRAHTLSDKDFPTLG</sequence>
<dbReference type="Pfam" id="PF19179">
    <property type="entry name" value="TTC3_DZIP3_dom"/>
    <property type="match status" value="1"/>
</dbReference>
<feature type="region of interest" description="Disordered" evidence="5">
    <location>
        <begin position="646"/>
        <end position="744"/>
    </location>
</feature>
<keyword evidence="2" id="KW-0862">Zinc</keyword>
<dbReference type="Pfam" id="PF13639">
    <property type="entry name" value="zf-RING_2"/>
    <property type="match status" value="1"/>
</dbReference>
<evidence type="ECO:0000256" key="1">
    <source>
        <dbReference type="ARBA" id="ARBA00022771"/>
    </source>
</evidence>
<evidence type="ECO:0000256" key="5">
    <source>
        <dbReference type="SAM" id="MobiDB-lite"/>
    </source>
</evidence>
<feature type="region of interest" description="Disordered" evidence="5">
    <location>
        <begin position="1505"/>
        <end position="1529"/>
    </location>
</feature>
<dbReference type="InterPro" id="IPR019734">
    <property type="entry name" value="TPR_rpt"/>
</dbReference>
<dbReference type="PANTHER" id="PTHR17550:SF4">
    <property type="entry name" value="E3 UBIQUITIN-PROTEIN LIGASE TTC3"/>
    <property type="match status" value="1"/>
</dbReference>
<name>L7MGD1_RHIPC</name>
<dbReference type="SUPFAM" id="SSF57850">
    <property type="entry name" value="RING/U-box"/>
    <property type="match status" value="1"/>
</dbReference>
<feature type="region of interest" description="Disordered" evidence="5">
    <location>
        <begin position="931"/>
        <end position="973"/>
    </location>
</feature>
<dbReference type="GO" id="GO:0005737">
    <property type="term" value="C:cytoplasm"/>
    <property type="evidence" value="ECO:0007669"/>
    <property type="project" value="UniProtKB-ARBA"/>
</dbReference>
<evidence type="ECO:0000259" key="6">
    <source>
        <dbReference type="PROSITE" id="PS50089"/>
    </source>
</evidence>
<dbReference type="InterPro" id="IPR013083">
    <property type="entry name" value="Znf_RING/FYVE/PHD"/>
</dbReference>
<dbReference type="SUPFAM" id="SSF48452">
    <property type="entry name" value="TPR-like"/>
    <property type="match status" value="2"/>
</dbReference>
<evidence type="ECO:0000256" key="2">
    <source>
        <dbReference type="ARBA" id="ARBA00022833"/>
    </source>
</evidence>
<protein>
    <submittedName>
        <fullName evidence="7">Putative e3 ubiquitin-protein ligase ttc3</fullName>
    </submittedName>
</protein>
<feature type="domain" description="RING-type" evidence="6">
    <location>
        <begin position="1659"/>
        <end position="1700"/>
    </location>
</feature>
<feature type="compositionally biased region" description="Polar residues" evidence="5">
    <location>
        <begin position="688"/>
        <end position="697"/>
    </location>
</feature>
<organism evidence="7">
    <name type="scientific">Rhipicephalus pulchellus</name>
    <name type="common">Yellow backed tick</name>
    <name type="synonym">Dermacentor pulchellus</name>
    <dbReference type="NCBI Taxonomy" id="72859"/>
    <lineage>
        <taxon>Eukaryota</taxon>
        <taxon>Metazoa</taxon>
        <taxon>Ecdysozoa</taxon>
        <taxon>Arthropoda</taxon>
        <taxon>Chelicerata</taxon>
        <taxon>Arachnida</taxon>
        <taxon>Acari</taxon>
        <taxon>Parasitiformes</taxon>
        <taxon>Ixodida</taxon>
        <taxon>Ixodoidea</taxon>
        <taxon>Ixodidae</taxon>
        <taxon>Rhipicephalinae</taxon>
        <taxon>Rhipicephalus</taxon>
        <taxon>Rhipicephalus</taxon>
    </lineage>
</organism>
<evidence type="ECO:0000313" key="7">
    <source>
        <dbReference type="EMBL" id="JAA62239.1"/>
    </source>
</evidence>
<dbReference type="Gene3D" id="3.30.40.10">
    <property type="entry name" value="Zinc/RING finger domain, C3HC4 (zinc finger)"/>
    <property type="match status" value="1"/>
</dbReference>
<dbReference type="Pfam" id="PF24812">
    <property type="entry name" value="WHD_TTC3"/>
    <property type="match status" value="1"/>
</dbReference>
<keyword evidence="1 3" id="KW-0863">Zinc-finger</keyword>
<feature type="compositionally biased region" description="Basic and acidic residues" evidence="5">
    <location>
        <begin position="733"/>
        <end position="744"/>
    </location>
</feature>
<dbReference type="SMART" id="SM00028">
    <property type="entry name" value="TPR"/>
    <property type="match status" value="3"/>
</dbReference>
<dbReference type="InterPro" id="IPR056872">
    <property type="entry name" value="TTC3/DZIP3-like_helical"/>
</dbReference>
<feature type="non-terminal residue" evidence="7">
    <location>
        <position position="1"/>
    </location>
</feature>
<dbReference type="SMART" id="SM00184">
    <property type="entry name" value="RING"/>
    <property type="match status" value="1"/>
</dbReference>
<feature type="compositionally biased region" description="Basic and acidic residues" evidence="5">
    <location>
        <begin position="655"/>
        <end position="670"/>
    </location>
</feature>
<dbReference type="InterPro" id="IPR056871">
    <property type="entry name" value="WH_TTC3"/>
</dbReference>
<dbReference type="CDD" id="cd16448">
    <property type="entry name" value="RING-H2"/>
    <property type="match status" value="1"/>
</dbReference>
<dbReference type="InterPro" id="IPR011990">
    <property type="entry name" value="TPR-like_helical_dom_sf"/>
</dbReference>
<feature type="region of interest" description="Disordered" evidence="5">
    <location>
        <begin position="336"/>
        <end position="395"/>
    </location>
</feature>